<dbReference type="InterPro" id="IPR002477">
    <property type="entry name" value="Peptidoglycan-bd-like"/>
</dbReference>
<name>A0ABS6HBQ4_9PROT</name>
<organism evidence="2 3">
    <name type="scientific">Falsiroseomonas oleicola</name>
    <dbReference type="NCBI Taxonomy" id="2801474"/>
    <lineage>
        <taxon>Bacteria</taxon>
        <taxon>Pseudomonadati</taxon>
        <taxon>Pseudomonadota</taxon>
        <taxon>Alphaproteobacteria</taxon>
        <taxon>Acetobacterales</taxon>
        <taxon>Roseomonadaceae</taxon>
        <taxon>Falsiroseomonas</taxon>
    </lineage>
</organism>
<reference evidence="2 3" key="1">
    <citation type="submission" date="2021-01" db="EMBL/GenBank/DDBJ databases">
        <title>Roseomonas sp. nov, a bacterium isolated from an oil production mixture in Yumen Oilfield.</title>
        <authorList>
            <person name="Wu D."/>
        </authorList>
    </citation>
    <scope>NUCLEOTIDE SEQUENCE [LARGE SCALE GENOMIC DNA]</scope>
    <source>
        <strain evidence="2 3">ROY-5-3</strain>
    </source>
</reference>
<dbReference type="EMBL" id="JAERQM010000006">
    <property type="protein sequence ID" value="MBU8546135.1"/>
    <property type="molecule type" value="Genomic_DNA"/>
</dbReference>
<evidence type="ECO:0000259" key="1">
    <source>
        <dbReference type="Pfam" id="PF01471"/>
    </source>
</evidence>
<comment type="caution">
    <text evidence="2">The sequence shown here is derived from an EMBL/GenBank/DDBJ whole genome shotgun (WGS) entry which is preliminary data.</text>
</comment>
<evidence type="ECO:0000313" key="2">
    <source>
        <dbReference type="EMBL" id="MBU8546135.1"/>
    </source>
</evidence>
<proteinExistence type="predicted"/>
<keyword evidence="3" id="KW-1185">Reference proteome</keyword>
<protein>
    <submittedName>
        <fullName evidence="2">Peptidoglycan-binding protein</fullName>
    </submittedName>
</protein>
<accession>A0ABS6HBQ4</accession>
<dbReference type="Proteomes" id="UP000689967">
    <property type="component" value="Unassembled WGS sequence"/>
</dbReference>
<sequence length="56" mass="5996">MRAQVELRALGLYTGAIDGIMGPGTRSALVQFQRSRRLSETGTLDNATLAAMGLRC</sequence>
<gene>
    <name evidence="2" type="ORF">JJQ90_20605</name>
</gene>
<evidence type="ECO:0000313" key="3">
    <source>
        <dbReference type="Proteomes" id="UP000689967"/>
    </source>
</evidence>
<feature type="domain" description="Peptidoglycan binding-like" evidence="1">
    <location>
        <begin position="3"/>
        <end position="52"/>
    </location>
</feature>
<dbReference type="Pfam" id="PF01471">
    <property type="entry name" value="PG_binding_1"/>
    <property type="match status" value="1"/>
</dbReference>